<dbReference type="GO" id="GO:0016779">
    <property type="term" value="F:nucleotidyltransferase activity"/>
    <property type="evidence" value="ECO:0007669"/>
    <property type="project" value="UniProtKB-KW"/>
</dbReference>
<dbReference type="RefSeq" id="WP_116063993.1">
    <property type="nucleotide sequence ID" value="NZ_QRDZ01000028.1"/>
</dbReference>
<reference evidence="1 2" key="1">
    <citation type="submission" date="2018-07" db="EMBL/GenBank/DDBJ databases">
        <title>Genomic Encyclopedia of Type Strains, Phase III (KMG-III): the genomes of soil and plant-associated and newly described type strains.</title>
        <authorList>
            <person name="Whitman W."/>
        </authorList>
    </citation>
    <scope>NUCLEOTIDE SEQUENCE [LARGE SCALE GENOMIC DNA]</scope>
    <source>
        <strain evidence="1 2">CECT 7287</strain>
    </source>
</reference>
<sequence>MRREEEVFGQLLSLAGRDSRVRVVLLNGSRVNPNVEKDELRDYDVIYGVTDIDSFVRDQSWIAAEFGELMIMQHNRSEEEENEDETWEIFLMQFMDGVRIDLSFRFADKMSGLDDSLTKVLLDKDGRMGEVPPPSDRSYVTTQPDRREIEEAFNEIWWCSTNVAKGLRRGELPYAKFMLDVVVRGALVKVLSWHVGMNNRWSVNVGKAGRWLERLMPEELWASYARTYADGDSERIWDALFETGRLTRAVGLALADKLGCSYPLEEDRKVTEYMRRMREMGRIAGRPLLESSTPMDGPLP</sequence>
<protein>
    <submittedName>
        <fullName evidence="1">Aminoglycoside 6-adenylyltransferase</fullName>
    </submittedName>
</protein>
<dbReference type="SUPFAM" id="SSF81301">
    <property type="entry name" value="Nucleotidyltransferase"/>
    <property type="match status" value="1"/>
</dbReference>
<dbReference type="EMBL" id="QRDZ01000028">
    <property type="protein sequence ID" value="RED61966.1"/>
    <property type="molecule type" value="Genomic_DNA"/>
</dbReference>
<dbReference type="Pfam" id="PF04439">
    <property type="entry name" value="Adenyl_transf"/>
    <property type="match status" value="1"/>
</dbReference>
<organism evidence="1 2">
    <name type="scientific">Cohnella phaseoli</name>
    <dbReference type="NCBI Taxonomy" id="456490"/>
    <lineage>
        <taxon>Bacteria</taxon>
        <taxon>Bacillati</taxon>
        <taxon>Bacillota</taxon>
        <taxon>Bacilli</taxon>
        <taxon>Bacillales</taxon>
        <taxon>Paenibacillaceae</taxon>
        <taxon>Cohnella</taxon>
    </lineage>
</organism>
<dbReference type="Gene3D" id="1.20.120.330">
    <property type="entry name" value="Nucleotidyltransferases domain 2"/>
    <property type="match status" value="1"/>
</dbReference>
<accession>A0A3D9ILJ2</accession>
<dbReference type="InterPro" id="IPR043519">
    <property type="entry name" value="NT_sf"/>
</dbReference>
<dbReference type="OrthoDB" id="9776406at2"/>
<dbReference type="AlphaFoldDB" id="A0A3D9ILJ2"/>
<comment type="caution">
    <text evidence="1">The sequence shown here is derived from an EMBL/GenBank/DDBJ whole genome shotgun (WGS) entry which is preliminary data.</text>
</comment>
<dbReference type="SUPFAM" id="SSF81631">
    <property type="entry name" value="PAP/OAS1 substrate-binding domain"/>
    <property type="match status" value="1"/>
</dbReference>
<evidence type="ECO:0000313" key="1">
    <source>
        <dbReference type="EMBL" id="RED61966.1"/>
    </source>
</evidence>
<dbReference type="Proteomes" id="UP000256977">
    <property type="component" value="Unassembled WGS sequence"/>
</dbReference>
<name>A0A3D9ILJ2_9BACL</name>
<keyword evidence="1" id="KW-0808">Transferase</keyword>
<keyword evidence="2" id="KW-1185">Reference proteome</keyword>
<evidence type="ECO:0000313" key="2">
    <source>
        <dbReference type="Proteomes" id="UP000256977"/>
    </source>
</evidence>
<dbReference type="Gene3D" id="3.30.460.10">
    <property type="entry name" value="Beta Polymerase, domain 2"/>
    <property type="match status" value="1"/>
</dbReference>
<gene>
    <name evidence="1" type="ORF">DFP98_12875</name>
</gene>
<proteinExistence type="predicted"/>
<keyword evidence="1" id="KW-0548">Nucleotidyltransferase</keyword>
<dbReference type="InterPro" id="IPR007530">
    <property type="entry name" value="Aminoglycoside_adenylylTfrase"/>
</dbReference>